<reference evidence="3" key="2">
    <citation type="submission" date="2019-10" db="EMBL/GenBank/DDBJ databases">
        <authorList>
            <consortium name="NCBI Genome Project"/>
        </authorList>
    </citation>
    <scope>NUCLEOTIDE SEQUENCE</scope>
    <source>
        <strain evidence="3">NI907</strain>
    </source>
</reference>
<dbReference type="RefSeq" id="XP_030977992.1">
    <property type="nucleotide sequence ID" value="XM_031129648.1"/>
</dbReference>
<evidence type="ECO:0000313" key="3">
    <source>
        <dbReference type="RefSeq" id="XP_030977992.1"/>
    </source>
</evidence>
<evidence type="ECO:0000313" key="2">
    <source>
        <dbReference type="Proteomes" id="UP000515153"/>
    </source>
</evidence>
<dbReference type="GeneID" id="41964556"/>
<evidence type="ECO:0000256" key="1">
    <source>
        <dbReference type="SAM" id="MobiDB-lite"/>
    </source>
</evidence>
<feature type="compositionally biased region" description="Gly residues" evidence="1">
    <location>
        <begin position="251"/>
        <end position="264"/>
    </location>
</feature>
<organism evidence="2 3">
    <name type="scientific">Pyricularia grisea</name>
    <name type="common">Crabgrass-specific blast fungus</name>
    <name type="synonym">Magnaporthe grisea</name>
    <dbReference type="NCBI Taxonomy" id="148305"/>
    <lineage>
        <taxon>Eukaryota</taxon>
        <taxon>Fungi</taxon>
        <taxon>Dikarya</taxon>
        <taxon>Ascomycota</taxon>
        <taxon>Pezizomycotina</taxon>
        <taxon>Sordariomycetes</taxon>
        <taxon>Sordariomycetidae</taxon>
        <taxon>Magnaporthales</taxon>
        <taxon>Pyriculariaceae</taxon>
        <taxon>Pyricularia</taxon>
    </lineage>
</organism>
<dbReference type="KEGG" id="pgri:PgNI_09666"/>
<feature type="compositionally biased region" description="Pro residues" evidence="1">
    <location>
        <begin position="65"/>
        <end position="85"/>
    </location>
</feature>
<gene>
    <name evidence="3" type="ORF">PgNI_09666</name>
</gene>
<dbReference type="Proteomes" id="UP000515153">
    <property type="component" value="Unplaced"/>
</dbReference>
<dbReference type="AlphaFoldDB" id="A0A6P8ASW1"/>
<protein>
    <submittedName>
        <fullName evidence="3">Uncharacterized protein</fullName>
    </submittedName>
</protein>
<feature type="region of interest" description="Disordered" evidence="1">
    <location>
        <begin position="249"/>
        <end position="285"/>
    </location>
</feature>
<accession>A0A6P8ASW1</accession>
<feature type="compositionally biased region" description="Low complexity" evidence="1">
    <location>
        <begin position="265"/>
        <end position="280"/>
    </location>
</feature>
<feature type="region of interest" description="Disordered" evidence="1">
    <location>
        <begin position="1"/>
        <end position="86"/>
    </location>
</feature>
<proteinExistence type="predicted"/>
<reference evidence="3" key="1">
    <citation type="journal article" date="2019" name="Mol. Biol. Evol.">
        <title>Blast fungal genomes show frequent chromosomal changes, gene gains and losses, and effector gene turnover.</title>
        <authorList>
            <person name="Gomez Luciano L.B."/>
            <person name="Jason Tsai I."/>
            <person name="Chuma I."/>
            <person name="Tosa Y."/>
            <person name="Chen Y.H."/>
            <person name="Li J.Y."/>
            <person name="Li M.Y."/>
            <person name="Jade Lu M.Y."/>
            <person name="Nakayashiki H."/>
            <person name="Li W.H."/>
        </authorList>
    </citation>
    <scope>NUCLEOTIDE SEQUENCE</scope>
    <source>
        <strain evidence="3">NI907</strain>
    </source>
</reference>
<feature type="compositionally biased region" description="Low complexity" evidence="1">
    <location>
        <begin position="47"/>
        <end position="64"/>
    </location>
</feature>
<name>A0A6P8ASW1_PYRGI</name>
<sequence length="354" mass="37292">MRSAKEAEGLGKPLPALPAQSSSMLDVGESSRDAPSEPPQYEEVNTSASRASAAAEAEFASQESLPPPSAPPTTNPSSLPDPPPYAEDAALVQDILIPAGTLRLADRSIFAAEAGPDAAPLYELDQTIGYSRTAFGTITLSRLEHRIKRGSEVATRVRAISELVQTPPVTGPTFPFHARATIAKAHTLGSLGLVSYVGGYHVHRAEGKGMVQGEQLFRATRPHKNHGELTDSNDWFAVGGMAGTVVVAADNGGGGGGGGGGGQGSSNSRSGRGRSLSRSFDGGGGVLIARENTEREGMHTLEILVSLDQRTRDALVASWCLRLWEDIAARNKPLYDAKSKTTSTLKILARNFHF</sequence>
<keyword evidence="2" id="KW-1185">Reference proteome</keyword>
<reference evidence="3" key="3">
    <citation type="submission" date="2025-08" db="UniProtKB">
        <authorList>
            <consortium name="RefSeq"/>
        </authorList>
    </citation>
    <scope>IDENTIFICATION</scope>
    <source>
        <strain evidence="3">NI907</strain>
    </source>
</reference>